<protein>
    <submittedName>
        <fullName evidence="2">(salmon louse) hypothetical protein</fullName>
    </submittedName>
</protein>
<feature type="region of interest" description="Disordered" evidence="1">
    <location>
        <begin position="1"/>
        <end position="22"/>
    </location>
</feature>
<dbReference type="EMBL" id="HG994593">
    <property type="protein sequence ID" value="CAF2842302.1"/>
    <property type="molecule type" value="Genomic_DNA"/>
</dbReference>
<name>A0A7R8CJL7_LEPSM</name>
<dbReference type="AlphaFoldDB" id="A0A7R8CJL7"/>
<organism evidence="2 3">
    <name type="scientific">Lepeophtheirus salmonis</name>
    <name type="common">Salmon louse</name>
    <name type="synonym">Caligus salmonis</name>
    <dbReference type="NCBI Taxonomy" id="72036"/>
    <lineage>
        <taxon>Eukaryota</taxon>
        <taxon>Metazoa</taxon>
        <taxon>Ecdysozoa</taxon>
        <taxon>Arthropoda</taxon>
        <taxon>Crustacea</taxon>
        <taxon>Multicrustacea</taxon>
        <taxon>Hexanauplia</taxon>
        <taxon>Copepoda</taxon>
        <taxon>Siphonostomatoida</taxon>
        <taxon>Caligidae</taxon>
        <taxon>Lepeophtheirus</taxon>
    </lineage>
</organism>
<dbReference type="Proteomes" id="UP000675881">
    <property type="component" value="Chromosome 14"/>
</dbReference>
<keyword evidence="3" id="KW-1185">Reference proteome</keyword>
<accession>A0A7R8CJL7</accession>
<proteinExistence type="predicted"/>
<reference evidence="2" key="1">
    <citation type="submission" date="2021-02" db="EMBL/GenBank/DDBJ databases">
        <authorList>
            <person name="Bekaert M."/>
        </authorList>
    </citation>
    <scope>NUCLEOTIDE SEQUENCE</scope>
    <source>
        <strain evidence="2">IoA-00</strain>
    </source>
</reference>
<evidence type="ECO:0000256" key="1">
    <source>
        <dbReference type="SAM" id="MobiDB-lite"/>
    </source>
</evidence>
<gene>
    <name evidence="2" type="ORF">LSAA_4872</name>
</gene>
<evidence type="ECO:0000313" key="3">
    <source>
        <dbReference type="Proteomes" id="UP000675881"/>
    </source>
</evidence>
<evidence type="ECO:0000313" key="2">
    <source>
        <dbReference type="EMBL" id="CAF2842302.1"/>
    </source>
</evidence>
<sequence length="171" mass="19775">MKHWGKYSKFEKDNKRSSGQKKGKYNGKYPLLLDIRLFQQIRLILECLAGQQTKPIRTSKPTSSFDPPTARLAFIHVDMIGSFTFIQKDGLLARMLKEEEHWIKALPGGVWELRNSVTRDEKYKYSPSHLLIGHMRSLVSGFLDLFPIHKPDNDVGGFFETMESRFLMSNP</sequence>